<evidence type="ECO:0000313" key="2">
    <source>
        <dbReference type="Proteomes" id="UP000184267"/>
    </source>
</evidence>
<dbReference type="EMBL" id="MNAD01001019">
    <property type="protein sequence ID" value="OJT08678.1"/>
    <property type="molecule type" value="Genomic_DNA"/>
</dbReference>
<comment type="caution">
    <text evidence="1">The sequence shown here is derived from an EMBL/GenBank/DDBJ whole genome shotgun (WGS) entry which is preliminary data.</text>
</comment>
<gene>
    <name evidence="1" type="ORF">TRAPUB_404</name>
</gene>
<dbReference type="AlphaFoldDB" id="A0A1M2VM79"/>
<evidence type="ECO:0000313" key="1">
    <source>
        <dbReference type="EMBL" id="OJT08678.1"/>
    </source>
</evidence>
<accession>A0A1M2VM79</accession>
<keyword evidence="2" id="KW-1185">Reference proteome</keyword>
<protein>
    <submittedName>
        <fullName evidence="1">Uncharacterized protein</fullName>
    </submittedName>
</protein>
<proteinExistence type="predicted"/>
<dbReference type="Proteomes" id="UP000184267">
    <property type="component" value="Unassembled WGS sequence"/>
</dbReference>
<organism evidence="1 2">
    <name type="scientific">Trametes pubescens</name>
    <name type="common">White-rot fungus</name>
    <dbReference type="NCBI Taxonomy" id="154538"/>
    <lineage>
        <taxon>Eukaryota</taxon>
        <taxon>Fungi</taxon>
        <taxon>Dikarya</taxon>
        <taxon>Basidiomycota</taxon>
        <taxon>Agaricomycotina</taxon>
        <taxon>Agaricomycetes</taxon>
        <taxon>Polyporales</taxon>
        <taxon>Polyporaceae</taxon>
        <taxon>Trametes</taxon>
    </lineage>
</organism>
<name>A0A1M2VM79_TRAPU</name>
<sequence>MPLVRIGASWSPEDIPPVVRVEPLRWPSFRIKMTEDLVRWRPFKSVLGPCFTRSVGRYGSQDSRRSTRFHGWYSLIGVR</sequence>
<reference evidence="1 2" key="1">
    <citation type="submission" date="2016-10" db="EMBL/GenBank/DDBJ databases">
        <title>Genome sequence of the basidiomycete white-rot fungus Trametes pubescens.</title>
        <authorList>
            <person name="Makela M.R."/>
            <person name="Granchi Z."/>
            <person name="Peng M."/>
            <person name="De Vries R.P."/>
            <person name="Grigoriev I."/>
            <person name="Riley R."/>
            <person name="Hilden K."/>
        </authorList>
    </citation>
    <scope>NUCLEOTIDE SEQUENCE [LARGE SCALE GENOMIC DNA]</scope>
    <source>
        <strain evidence="1 2">FBCC735</strain>
    </source>
</reference>